<reference evidence="9 10" key="1">
    <citation type="journal article" date="2018" name="Science">
        <title>The opium poppy genome and morphinan production.</title>
        <authorList>
            <person name="Guo L."/>
            <person name="Winzer T."/>
            <person name="Yang X."/>
            <person name="Li Y."/>
            <person name="Ning Z."/>
            <person name="He Z."/>
            <person name="Teodor R."/>
            <person name="Lu Y."/>
            <person name="Bowser T.A."/>
            <person name="Graham I.A."/>
            <person name="Ye K."/>
        </authorList>
    </citation>
    <scope>NUCLEOTIDE SEQUENCE [LARGE SCALE GENOMIC DNA]</scope>
    <source>
        <strain evidence="10">cv. HN1</strain>
        <tissue evidence="9">Leaves</tissue>
    </source>
</reference>
<feature type="region of interest" description="Disordered" evidence="7">
    <location>
        <begin position="80"/>
        <end position="103"/>
    </location>
</feature>
<evidence type="ECO:0000256" key="4">
    <source>
        <dbReference type="ARBA" id="ARBA00022833"/>
    </source>
</evidence>
<sequence>MEQVTRTYKARFDEDRRKTRTLVYNPGEKSISCSCRNVEFTGILCSHALKVFHELQYKSLSPRYYFKRWTREISEDAALDPYGDLIPNDNNPSATAHYSELSHRSQKIINKERRVDLEKEKLEVNKSAAQQPEKCPLLEPPKKTRGPAKRRKNALEPKAPPAESKNSTKKKRELPLRRKAHEAFIKRPWFLDVFYNRTIIKGATVNPHGVYSIPPIHPYHFMSTQHQGISPLINTVMPQPGSSHQVPPSQ</sequence>
<dbReference type="AlphaFoldDB" id="A0A4Y7L5I5"/>
<dbReference type="SMART" id="SM00575">
    <property type="entry name" value="ZnF_PMZ"/>
    <property type="match status" value="1"/>
</dbReference>
<accession>A0A4Y7L5I5</accession>
<evidence type="ECO:0000313" key="9">
    <source>
        <dbReference type="EMBL" id="RZC79892.1"/>
    </source>
</evidence>
<evidence type="ECO:0000256" key="6">
    <source>
        <dbReference type="RuleBase" id="RU367018"/>
    </source>
</evidence>
<evidence type="ECO:0000259" key="8">
    <source>
        <dbReference type="PROSITE" id="PS50966"/>
    </source>
</evidence>
<protein>
    <recommendedName>
        <fullName evidence="6">Protein FAR1-RELATED SEQUENCE</fullName>
    </recommendedName>
</protein>
<dbReference type="Pfam" id="PF04434">
    <property type="entry name" value="SWIM"/>
    <property type="match status" value="1"/>
</dbReference>
<dbReference type="GO" id="GO:0005634">
    <property type="term" value="C:nucleus"/>
    <property type="evidence" value="ECO:0007669"/>
    <property type="project" value="UniProtKB-SubCell"/>
</dbReference>
<feature type="domain" description="SWIM-type" evidence="8">
    <location>
        <begin position="8"/>
        <end position="56"/>
    </location>
</feature>
<dbReference type="Gramene" id="RZC79892">
    <property type="protein sequence ID" value="RZC79892"/>
    <property type="gene ID" value="C5167_042465"/>
</dbReference>
<keyword evidence="10" id="KW-1185">Reference proteome</keyword>
<dbReference type="InterPro" id="IPR007527">
    <property type="entry name" value="Znf_SWIM"/>
</dbReference>
<name>A0A4Y7L5I5_PAPSO</name>
<dbReference type="EMBL" id="CM010724">
    <property type="protein sequence ID" value="RZC79892.1"/>
    <property type="molecule type" value="Genomic_DNA"/>
</dbReference>
<dbReference type="Proteomes" id="UP000316621">
    <property type="component" value="Chromosome 10"/>
</dbReference>
<evidence type="ECO:0000313" key="10">
    <source>
        <dbReference type="Proteomes" id="UP000316621"/>
    </source>
</evidence>
<keyword evidence="4 6" id="KW-0862">Zinc</keyword>
<dbReference type="GO" id="GO:0008270">
    <property type="term" value="F:zinc ion binding"/>
    <property type="evidence" value="ECO:0007669"/>
    <property type="project" value="UniProtKB-UniRule"/>
</dbReference>
<feature type="region of interest" description="Disordered" evidence="7">
    <location>
        <begin position="124"/>
        <end position="175"/>
    </location>
</feature>
<keyword evidence="6" id="KW-0539">Nucleus</keyword>
<dbReference type="PANTHER" id="PTHR31669:SF305">
    <property type="entry name" value="PROTEIN FAR1-RELATED SEQUENCE"/>
    <property type="match status" value="1"/>
</dbReference>
<feature type="compositionally biased region" description="Basic residues" evidence="7">
    <location>
        <begin position="143"/>
        <end position="152"/>
    </location>
</feature>
<evidence type="ECO:0000256" key="3">
    <source>
        <dbReference type="ARBA" id="ARBA00022771"/>
    </source>
</evidence>
<comment type="similarity">
    <text evidence="1 6">Belongs to the FHY3/FAR1 family.</text>
</comment>
<dbReference type="InterPro" id="IPR006564">
    <property type="entry name" value="Znf_PMZ"/>
</dbReference>
<dbReference type="GO" id="GO:0006355">
    <property type="term" value="P:regulation of DNA-templated transcription"/>
    <property type="evidence" value="ECO:0007669"/>
    <property type="project" value="UniProtKB-UniRule"/>
</dbReference>
<comment type="subcellular location">
    <subcellularLocation>
        <location evidence="6">Nucleus</location>
    </subcellularLocation>
</comment>
<gene>
    <name evidence="9" type="ORF">C5167_042465</name>
</gene>
<keyword evidence="3 5" id="KW-0863">Zinc-finger</keyword>
<keyword evidence="2 6" id="KW-0479">Metal-binding</keyword>
<proteinExistence type="inferred from homology"/>
<comment type="function">
    <text evidence="6">Putative transcription activator involved in regulating light control of development.</text>
</comment>
<dbReference type="PROSITE" id="PS50966">
    <property type="entry name" value="ZF_SWIM"/>
    <property type="match status" value="1"/>
</dbReference>
<evidence type="ECO:0000256" key="1">
    <source>
        <dbReference type="ARBA" id="ARBA00005889"/>
    </source>
</evidence>
<dbReference type="PANTHER" id="PTHR31669">
    <property type="entry name" value="PROTEIN FAR1-RELATED SEQUENCE 10-RELATED"/>
    <property type="match status" value="1"/>
</dbReference>
<evidence type="ECO:0000256" key="2">
    <source>
        <dbReference type="ARBA" id="ARBA00022723"/>
    </source>
</evidence>
<organism evidence="9 10">
    <name type="scientific">Papaver somniferum</name>
    <name type="common">Opium poppy</name>
    <dbReference type="NCBI Taxonomy" id="3469"/>
    <lineage>
        <taxon>Eukaryota</taxon>
        <taxon>Viridiplantae</taxon>
        <taxon>Streptophyta</taxon>
        <taxon>Embryophyta</taxon>
        <taxon>Tracheophyta</taxon>
        <taxon>Spermatophyta</taxon>
        <taxon>Magnoliopsida</taxon>
        <taxon>Ranunculales</taxon>
        <taxon>Papaveraceae</taxon>
        <taxon>Papaveroideae</taxon>
        <taxon>Papaver</taxon>
    </lineage>
</organism>
<evidence type="ECO:0000256" key="5">
    <source>
        <dbReference type="PROSITE-ProRule" id="PRU00325"/>
    </source>
</evidence>
<dbReference type="InterPro" id="IPR031052">
    <property type="entry name" value="FHY3/FAR1"/>
</dbReference>
<evidence type="ECO:0000256" key="7">
    <source>
        <dbReference type="SAM" id="MobiDB-lite"/>
    </source>
</evidence>